<keyword evidence="7 8" id="KW-0968">Cytoplasmic vesicle</keyword>
<dbReference type="InterPro" id="IPR028565">
    <property type="entry name" value="MHD"/>
</dbReference>
<keyword evidence="3 8" id="KW-0963">Cytoplasm</keyword>
<dbReference type="InterPro" id="IPR027059">
    <property type="entry name" value="Coatomer_dsu"/>
</dbReference>
<comment type="subcellular location">
    <subcellularLocation>
        <location evidence="8 9">Cytoplasm</location>
    </subcellularLocation>
    <subcellularLocation>
        <location evidence="8 9">Cytoplasmic vesicle</location>
        <location evidence="8 9">COPI-coated vesicle membrane</location>
        <topology evidence="8 9">Peripheral membrane protein</topology>
        <orientation evidence="8 9">Cytoplasmic side</orientation>
    </subcellularLocation>
    <subcellularLocation>
        <location evidence="8 9">Golgi apparatus membrane</location>
        <topology evidence="8 9">Peripheral membrane protein</topology>
        <orientation evidence="8 9">Cytoplasmic side</orientation>
    </subcellularLocation>
</comment>
<name>A0A7S3WUN2_9SPIT</name>
<dbReference type="GO" id="GO:0015031">
    <property type="term" value="P:protein transport"/>
    <property type="evidence" value="ECO:0007669"/>
    <property type="project" value="UniProtKB-KW"/>
</dbReference>
<evidence type="ECO:0000313" key="11">
    <source>
        <dbReference type="EMBL" id="CAE0579524.1"/>
    </source>
</evidence>
<dbReference type="CDD" id="cd09254">
    <property type="entry name" value="AP_delta-COPI_MHD"/>
    <property type="match status" value="1"/>
</dbReference>
<dbReference type="SUPFAM" id="SSF49447">
    <property type="entry name" value="Second domain of Mu2 adaptin subunit (ap50) of ap2 adaptor"/>
    <property type="match status" value="1"/>
</dbReference>
<comment type="subunit">
    <text evidence="8">Oligomeric complex that consists of at least the alpha, beta, beta', gamma, delta, epsilon and zeta subunits.</text>
</comment>
<protein>
    <recommendedName>
        <fullName evidence="8">Coatomer subunit delta</fullName>
    </recommendedName>
</protein>
<proteinExistence type="inferred from homology"/>
<evidence type="ECO:0000256" key="3">
    <source>
        <dbReference type="ARBA" id="ARBA00022490"/>
    </source>
</evidence>
<dbReference type="PANTHER" id="PTHR10121:SF0">
    <property type="entry name" value="COATOMER SUBUNIT DELTA"/>
    <property type="match status" value="1"/>
</dbReference>
<dbReference type="EMBL" id="HBIQ01076376">
    <property type="protein sequence ID" value="CAE0579524.1"/>
    <property type="molecule type" value="Transcribed_RNA"/>
</dbReference>
<dbReference type="AlphaFoldDB" id="A0A7S3WUN2"/>
<dbReference type="GO" id="GO:0006888">
    <property type="term" value="P:endoplasmic reticulum to Golgi vesicle-mediated transport"/>
    <property type="evidence" value="ECO:0007669"/>
    <property type="project" value="TreeGrafter"/>
</dbReference>
<evidence type="ECO:0000256" key="8">
    <source>
        <dbReference type="RuleBase" id="RU364018"/>
    </source>
</evidence>
<evidence type="ECO:0000256" key="5">
    <source>
        <dbReference type="ARBA" id="ARBA00022927"/>
    </source>
</evidence>
<evidence type="ECO:0000256" key="9">
    <source>
        <dbReference type="RuleBase" id="RU366052"/>
    </source>
</evidence>
<evidence type="ECO:0000256" key="7">
    <source>
        <dbReference type="ARBA" id="ARBA00023329"/>
    </source>
</evidence>
<dbReference type="GO" id="GO:0030126">
    <property type="term" value="C:COPI vesicle coat"/>
    <property type="evidence" value="ECO:0007669"/>
    <property type="project" value="UniProtKB-UniRule"/>
</dbReference>
<keyword evidence="2 8" id="KW-0813">Transport</keyword>
<feature type="domain" description="MHD" evidence="10">
    <location>
        <begin position="36"/>
        <end position="276"/>
    </location>
</feature>
<dbReference type="Pfam" id="PF00928">
    <property type="entry name" value="Adap_comp_sub"/>
    <property type="match status" value="1"/>
</dbReference>
<dbReference type="GO" id="GO:0051645">
    <property type="term" value="P:Golgi localization"/>
    <property type="evidence" value="ECO:0007669"/>
    <property type="project" value="TreeGrafter"/>
</dbReference>
<keyword evidence="8" id="KW-0472">Membrane</keyword>
<dbReference type="PROSITE" id="PS51072">
    <property type="entry name" value="MHD"/>
    <property type="match status" value="1"/>
</dbReference>
<dbReference type="GO" id="GO:0006890">
    <property type="term" value="P:retrograde vesicle-mediated transport, Golgi to endoplasmic reticulum"/>
    <property type="evidence" value="ECO:0007669"/>
    <property type="project" value="UniProtKB-UniRule"/>
</dbReference>
<evidence type="ECO:0000256" key="6">
    <source>
        <dbReference type="ARBA" id="ARBA00023034"/>
    </source>
</evidence>
<dbReference type="Gene3D" id="2.60.40.1170">
    <property type="entry name" value="Mu homology domain, subdomain B"/>
    <property type="match status" value="2"/>
</dbReference>
<dbReference type="PANTHER" id="PTHR10121">
    <property type="entry name" value="COATOMER SUBUNIT DELTA"/>
    <property type="match status" value="1"/>
</dbReference>
<evidence type="ECO:0000256" key="4">
    <source>
        <dbReference type="ARBA" id="ARBA00022892"/>
    </source>
</evidence>
<dbReference type="InterPro" id="IPR036168">
    <property type="entry name" value="AP2_Mu_C_sf"/>
</dbReference>
<evidence type="ECO:0000259" key="10">
    <source>
        <dbReference type="PROSITE" id="PS51072"/>
    </source>
</evidence>
<evidence type="ECO:0000256" key="2">
    <source>
        <dbReference type="ARBA" id="ARBA00022448"/>
    </source>
</evidence>
<keyword evidence="4 8" id="KW-0931">ER-Golgi transport</keyword>
<organism evidence="11">
    <name type="scientific">Strombidinopsis acuminata</name>
    <dbReference type="NCBI Taxonomy" id="141414"/>
    <lineage>
        <taxon>Eukaryota</taxon>
        <taxon>Sar</taxon>
        <taxon>Alveolata</taxon>
        <taxon>Ciliophora</taxon>
        <taxon>Intramacronucleata</taxon>
        <taxon>Spirotrichea</taxon>
        <taxon>Choreotrichia</taxon>
        <taxon>Choreotrichida</taxon>
        <taxon>Strombidinopsidae</taxon>
        <taxon>Strombidinopsis</taxon>
    </lineage>
</organism>
<keyword evidence="6 8" id="KW-0333">Golgi apparatus</keyword>
<evidence type="ECO:0000256" key="1">
    <source>
        <dbReference type="ARBA" id="ARBA00010516"/>
    </source>
</evidence>
<gene>
    <name evidence="11" type="ORF">SACU0126_LOCUS24302</name>
</gene>
<accession>A0A7S3WUN2</accession>
<keyword evidence="5 8" id="KW-0653">Protein transport</keyword>
<comment type="function">
    <text evidence="8">The coatomer is a cytosolic protein complex that binds to dilysine motifs and reversibly associates with Golgi non-clathrin-coated vesicles, which further mediate biosynthetic protein transport from the ER, via the Golgi up to the trans Golgi network. Coatomer complex is required for budding from Golgi membranes, and is essential for the retrograde Golgi-to-ER transport of dilysine-tagged proteins.</text>
</comment>
<reference evidence="11" key="1">
    <citation type="submission" date="2021-01" db="EMBL/GenBank/DDBJ databases">
        <authorList>
            <person name="Corre E."/>
            <person name="Pelletier E."/>
            <person name="Niang G."/>
            <person name="Scheremetjew M."/>
            <person name="Finn R."/>
            <person name="Kale V."/>
            <person name="Holt S."/>
            <person name="Cochrane G."/>
            <person name="Meng A."/>
            <person name="Brown T."/>
            <person name="Cohen L."/>
        </authorList>
    </citation>
    <scope>NUCLEOTIDE SEQUENCE</scope>
    <source>
        <strain evidence="11">SPMC142</strain>
    </source>
</reference>
<sequence length="276" mass="28980">MAKEGDIAPDIPPGGLGPPGAPAAMAAAAVAGGGSTAPVQLAIEEKLSVTLLRDGGLQAMEIKGDLQLLVTDPNYAKVCVPLALGENAGFQFKTHPNIDKGRYGAEGVLGLKDASRAFPTNSSLGVLKWRFQTAEDSHAPLLITCWPTATGGDSFEVNLEYELNGAHELRDVRINVPLAGPPLSQSCEIGEAAYDQRSKHLVWHIPIIDSSAASSTMEFTASAPAGADSFFPIHVFFSSPRTLCQLDTNGVFSSESGAAVPFHKHSLLAVESYTIV</sequence>
<comment type="similarity">
    <text evidence="1 8">Belongs to the adaptor complexes medium subunit family. Delta-COP subfamily.</text>
</comment>
<dbReference type="GO" id="GO:0000139">
    <property type="term" value="C:Golgi membrane"/>
    <property type="evidence" value="ECO:0007669"/>
    <property type="project" value="UniProtKB-SubCell"/>
</dbReference>